<evidence type="ECO:0000313" key="2">
    <source>
        <dbReference type="Proteomes" id="UP000001519"/>
    </source>
</evidence>
<dbReference type="GeneTree" id="ENSGT01050000248496"/>
<name>A0A2I2Z8Y5_GORGO</name>
<evidence type="ECO:0000313" key="1">
    <source>
        <dbReference type="Ensembl" id="ENSGGOP00000043561.1"/>
    </source>
</evidence>
<reference evidence="1 2" key="2">
    <citation type="journal article" date="2012" name="Nature">
        <title>Insights into hominid evolution from the gorilla genome sequence.</title>
        <authorList>
            <person name="Scally A."/>
            <person name="Dutheil J.Y."/>
            <person name="Hillier L.W."/>
            <person name="Jordan G.E."/>
            <person name="Goodhead I."/>
            <person name="Herrero J."/>
            <person name="Hobolth A."/>
            <person name="Lappalainen T."/>
            <person name="Mailund T."/>
            <person name="Marques-Bonet T."/>
            <person name="McCarthy S."/>
            <person name="Montgomery S.H."/>
            <person name="Schwalie P.C."/>
            <person name="Tang Y.A."/>
            <person name="Ward M.C."/>
            <person name="Xue Y."/>
            <person name="Yngvadottir B."/>
            <person name="Alkan C."/>
            <person name="Andersen L.N."/>
            <person name="Ayub Q."/>
            <person name="Ball E.V."/>
            <person name="Beal K."/>
            <person name="Bradley B.J."/>
            <person name="Chen Y."/>
            <person name="Clee C.M."/>
            <person name="Fitzgerald S."/>
            <person name="Graves T.A."/>
            <person name="Gu Y."/>
            <person name="Heath P."/>
            <person name="Heger A."/>
            <person name="Karakoc E."/>
            <person name="Kolb-Kokocinski A."/>
            <person name="Laird G.K."/>
            <person name="Lunter G."/>
            <person name="Meader S."/>
            <person name="Mort M."/>
            <person name="Mullikin J.C."/>
            <person name="Munch K."/>
            <person name="O'Connor T.D."/>
            <person name="Phillips A.D."/>
            <person name="Prado-Martinez J."/>
            <person name="Rogers A.S."/>
            <person name="Sajjadian S."/>
            <person name="Schmidt D."/>
            <person name="Shaw K."/>
            <person name="Simpson J.T."/>
            <person name="Stenson P.D."/>
            <person name="Turner D.J."/>
            <person name="Vigilant L."/>
            <person name="Vilella A.J."/>
            <person name="Whitener W."/>
            <person name="Zhu B."/>
            <person name="Cooper D.N."/>
            <person name="de Jong P."/>
            <person name="Dermitzakis E.T."/>
            <person name="Eichler E.E."/>
            <person name="Flicek P."/>
            <person name="Goldman N."/>
            <person name="Mundy N.I."/>
            <person name="Ning Z."/>
            <person name="Odom D.T."/>
            <person name="Ponting C.P."/>
            <person name="Quail M.A."/>
            <person name="Ryder O.A."/>
            <person name="Searle S.M."/>
            <person name="Warren W.C."/>
            <person name="Wilson R.K."/>
            <person name="Schierup M.H."/>
            <person name="Rogers J."/>
            <person name="Tyler-Smith C."/>
            <person name="Durbin R."/>
        </authorList>
    </citation>
    <scope>NUCLEOTIDE SEQUENCE [LARGE SCALE GENOMIC DNA]</scope>
</reference>
<sequence length="87" mass="8898">MAALAHEAELGLPPRPRLLPACWGPVEEPGLAPRPRPAAGVGRCSLPRSVLEAAVSQTQLGLPQASVKPNCTCGILPQPLGVGSLCT</sequence>
<dbReference type="EMBL" id="CABD030076836">
    <property type="status" value="NOT_ANNOTATED_CDS"/>
    <property type="molecule type" value="Genomic_DNA"/>
</dbReference>
<accession>A0A2I2Z8Y5</accession>
<reference evidence="1" key="3">
    <citation type="submission" date="2025-08" db="UniProtKB">
        <authorList>
            <consortium name="Ensembl"/>
        </authorList>
    </citation>
    <scope>IDENTIFICATION</scope>
</reference>
<keyword evidence="2" id="KW-1185">Reference proteome</keyword>
<reference evidence="2" key="1">
    <citation type="submission" date="2011-05" db="EMBL/GenBank/DDBJ databases">
        <title>Insights into the evolution of the great apes provided by the gorilla genome.</title>
        <authorList>
            <person name="Scally A."/>
        </authorList>
    </citation>
    <scope>NUCLEOTIDE SEQUENCE [LARGE SCALE GENOMIC DNA]</scope>
</reference>
<dbReference type="AlphaFoldDB" id="A0A2I2Z8Y5"/>
<reference evidence="1" key="4">
    <citation type="submission" date="2025-09" db="UniProtKB">
        <authorList>
            <consortium name="Ensembl"/>
        </authorList>
    </citation>
    <scope>IDENTIFICATION</scope>
</reference>
<dbReference type="Bgee" id="ENSGGOG00000036798">
    <property type="expression patterns" value="Expressed in heart and 5 other cell types or tissues"/>
</dbReference>
<organism evidence="1 2">
    <name type="scientific">Gorilla gorilla gorilla</name>
    <name type="common">Western lowland gorilla</name>
    <dbReference type="NCBI Taxonomy" id="9595"/>
    <lineage>
        <taxon>Eukaryota</taxon>
        <taxon>Metazoa</taxon>
        <taxon>Chordata</taxon>
        <taxon>Craniata</taxon>
        <taxon>Vertebrata</taxon>
        <taxon>Euteleostomi</taxon>
        <taxon>Mammalia</taxon>
        <taxon>Eutheria</taxon>
        <taxon>Euarchontoglires</taxon>
        <taxon>Primates</taxon>
        <taxon>Haplorrhini</taxon>
        <taxon>Catarrhini</taxon>
        <taxon>Hominidae</taxon>
        <taxon>Gorilla</taxon>
    </lineage>
</organism>
<dbReference type="Ensembl" id="ENSGGOT00000055384.1">
    <property type="protein sequence ID" value="ENSGGOP00000043561.1"/>
    <property type="gene ID" value="ENSGGOG00000036798.1"/>
</dbReference>
<proteinExistence type="predicted"/>
<dbReference type="InParanoid" id="A0A2I2Z8Y5"/>
<protein>
    <submittedName>
        <fullName evidence="1">Uncharacterized protein</fullName>
    </submittedName>
</protein>
<dbReference type="Proteomes" id="UP000001519">
    <property type="component" value="Chromosome 10"/>
</dbReference>